<keyword evidence="2" id="KW-1185">Reference proteome</keyword>
<accession>A0A3M7Q180</accession>
<comment type="caution">
    <text evidence="1">The sequence shown here is derived from an EMBL/GenBank/DDBJ whole genome shotgun (WGS) entry which is preliminary data.</text>
</comment>
<sequence>MYVMDINFLNKKILQQINKKILSLKIFSNKLKSLVFKRSHIKKLRYQTSQQLVAFTILDSDIVIFEEISVHKKTLRHLDTCNQNINQFYLDTTNLGSKYGNY</sequence>
<evidence type="ECO:0000313" key="1">
    <source>
        <dbReference type="EMBL" id="RNA04972.1"/>
    </source>
</evidence>
<dbReference type="AlphaFoldDB" id="A0A3M7Q180"/>
<reference evidence="1 2" key="1">
    <citation type="journal article" date="2018" name="Sci. Rep.">
        <title>Genomic signatures of local adaptation to the degree of environmental predictability in rotifers.</title>
        <authorList>
            <person name="Franch-Gras L."/>
            <person name="Hahn C."/>
            <person name="Garcia-Roger E.M."/>
            <person name="Carmona M.J."/>
            <person name="Serra M."/>
            <person name="Gomez A."/>
        </authorList>
    </citation>
    <scope>NUCLEOTIDE SEQUENCE [LARGE SCALE GENOMIC DNA]</scope>
    <source>
        <strain evidence="1">HYR1</strain>
    </source>
</reference>
<dbReference type="EMBL" id="REGN01007900">
    <property type="protein sequence ID" value="RNA04972.1"/>
    <property type="molecule type" value="Genomic_DNA"/>
</dbReference>
<organism evidence="1 2">
    <name type="scientific">Brachionus plicatilis</name>
    <name type="common">Marine rotifer</name>
    <name type="synonym">Brachionus muelleri</name>
    <dbReference type="NCBI Taxonomy" id="10195"/>
    <lineage>
        <taxon>Eukaryota</taxon>
        <taxon>Metazoa</taxon>
        <taxon>Spiralia</taxon>
        <taxon>Gnathifera</taxon>
        <taxon>Rotifera</taxon>
        <taxon>Eurotatoria</taxon>
        <taxon>Monogononta</taxon>
        <taxon>Pseudotrocha</taxon>
        <taxon>Ploima</taxon>
        <taxon>Brachionidae</taxon>
        <taxon>Brachionus</taxon>
    </lineage>
</organism>
<dbReference type="Proteomes" id="UP000276133">
    <property type="component" value="Unassembled WGS sequence"/>
</dbReference>
<gene>
    <name evidence="1" type="ORF">BpHYR1_047102</name>
</gene>
<name>A0A3M7Q180_BRAPC</name>
<protein>
    <submittedName>
        <fullName evidence="1">Uncharacterized protein</fullName>
    </submittedName>
</protein>
<evidence type="ECO:0000313" key="2">
    <source>
        <dbReference type="Proteomes" id="UP000276133"/>
    </source>
</evidence>
<proteinExistence type="predicted"/>